<sequence length="574" mass="65498">MLNSKKQRISIFFAWLLIVPLGVYNAYSYSPSLPIDWENVIFLFAILFITMFLPFKFQNVMISLERWITFTIFFQYGLFTELIFTQLAMFLLLFGSKTDTPALHRFFINSLIFTLVSFISGYIFHYMGGVIGSLDFFHISLFGLLYAVSYTVLNSIIMQLYLYFEFGVFTFWEKHIAWDFLVTMLLLPFAIALYFLYEHLGNKAIILTGIPFLIILLIGKMYNQSDNLNGKLSSASSVGRKLADQLRVDDVIKTFIEKLKDVVSYENAYVLDLRSGEHLYLLMSSENGLISQNASCIDFKSLKEENDGLSLDVTTILRSKKELRSLKNFQFLDSVKCVMTAPIRRNQKTEGFLILTSNKKNVFQSLERKIVDILTGYFAISLVKASYYEKTIENSERCGLTHLYNYRYLDATLDEEMIRLHTREIASLSVIMMDIDHFKSINDTYGHQSGNDLLVALARLLEKVVPEKATLARYGGEEFVIALPDIEKEAAIELAEQIRHEVDQSLFTIVPDLSEEREPVDVHMTVSIGVASVPEDADDAKALIRNADRALYIGGKQAGRNRVGVYGGDKSIHV</sequence>
<dbReference type="PROSITE" id="PS50887">
    <property type="entry name" value="GGDEF"/>
    <property type="match status" value="1"/>
</dbReference>
<feature type="transmembrane region" description="Helical" evidence="1">
    <location>
        <begin position="39"/>
        <end position="55"/>
    </location>
</feature>
<dbReference type="EMBL" id="UXAV01000044">
    <property type="protein sequence ID" value="VDC32633.1"/>
    <property type="molecule type" value="Genomic_DNA"/>
</dbReference>
<dbReference type="PANTHER" id="PTHR45138:SF9">
    <property type="entry name" value="DIGUANYLATE CYCLASE DGCM-RELATED"/>
    <property type="match status" value="1"/>
</dbReference>
<feature type="transmembrane region" description="Helical" evidence="1">
    <location>
        <begin position="136"/>
        <end position="164"/>
    </location>
</feature>
<feature type="transmembrane region" description="Helical" evidence="1">
    <location>
        <begin position="204"/>
        <end position="222"/>
    </location>
</feature>
<dbReference type="InterPro" id="IPR029016">
    <property type="entry name" value="GAF-like_dom_sf"/>
</dbReference>
<dbReference type="SMART" id="SM00267">
    <property type="entry name" value="GGDEF"/>
    <property type="match status" value="1"/>
</dbReference>
<organism evidence="3 4">
    <name type="scientific">Filibacter tadaridae</name>
    <dbReference type="NCBI Taxonomy" id="2483811"/>
    <lineage>
        <taxon>Bacteria</taxon>
        <taxon>Bacillati</taxon>
        <taxon>Bacillota</taxon>
        <taxon>Bacilli</taxon>
        <taxon>Bacillales</taxon>
        <taxon>Caryophanaceae</taxon>
        <taxon>Filibacter</taxon>
    </lineage>
</organism>
<dbReference type="PANTHER" id="PTHR45138">
    <property type="entry name" value="REGULATORY COMPONENTS OF SENSORY TRANSDUCTION SYSTEM"/>
    <property type="match status" value="1"/>
</dbReference>
<dbReference type="RefSeq" id="WP_124071627.1">
    <property type="nucleotide sequence ID" value="NZ_CBCRXF010000002.1"/>
</dbReference>
<keyword evidence="1" id="KW-0812">Transmembrane</keyword>
<keyword evidence="3" id="KW-0548">Nucleotidyltransferase</keyword>
<dbReference type="GO" id="GO:0005886">
    <property type="term" value="C:plasma membrane"/>
    <property type="evidence" value="ECO:0007669"/>
    <property type="project" value="TreeGrafter"/>
</dbReference>
<keyword evidence="3" id="KW-0808">Transferase</keyword>
<evidence type="ECO:0000313" key="4">
    <source>
        <dbReference type="Proteomes" id="UP000270468"/>
    </source>
</evidence>
<dbReference type="InterPro" id="IPR050469">
    <property type="entry name" value="Diguanylate_Cyclase"/>
</dbReference>
<evidence type="ECO:0000259" key="2">
    <source>
        <dbReference type="PROSITE" id="PS50887"/>
    </source>
</evidence>
<dbReference type="InterPro" id="IPR029787">
    <property type="entry name" value="Nucleotide_cyclase"/>
</dbReference>
<feature type="transmembrane region" description="Helical" evidence="1">
    <location>
        <begin position="176"/>
        <end position="197"/>
    </location>
</feature>
<feature type="transmembrane region" description="Helical" evidence="1">
    <location>
        <begin position="9"/>
        <end position="27"/>
    </location>
</feature>
<keyword evidence="4" id="KW-1185">Reference proteome</keyword>
<reference evidence="3 4" key="1">
    <citation type="submission" date="2018-11" db="EMBL/GenBank/DDBJ databases">
        <authorList>
            <person name="Criscuolo A."/>
        </authorList>
    </citation>
    <scope>NUCLEOTIDE SEQUENCE [LARGE SCALE GENOMIC DNA]</scope>
    <source>
        <strain evidence="3">ATB-66</strain>
    </source>
</reference>
<dbReference type="CDD" id="cd01949">
    <property type="entry name" value="GGDEF"/>
    <property type="match status" value="1"/>
</dbReference>
<keyword evidence="1" id="KW-0472">Membrane</keyword>
<proteinExistence type="predicted"/>
<dbReference type="Proteomes" id="UP000270468">
    <property type="component" value="Unassembled WGS sequence"/>
</dbReference>
<accession>A0A3P5XU24</accession>
<dbReference type="FunFam" id="3.30.70.270:FF:000001">
    <property type="entry name" value="Diguanylate cyclase domain protein"/>
    <property type="match status" value="1"/>
</dbReference>
<dbReference type="GO" id="GO:0052621">
    <property type="term" value="F:diguanylate cyclase activity"/>
    <property type="evidence" value="ECO:0007669"/>
    <property type="project" value="UniProtKB-EC"/>
</dbReference>
<dbReference type="InterPro" id="IPR043128">
    <property type="entry name" value="Rev_trsase/Diguanyl_cyclase"/>
</dbReference>
<feature type="domain" description="GGDEF" evidence="2">
    <location>
        <begin position="426"/>
        <end position="568"/>
    </location>
</feature>
<keyword evidence="1" id="KW-1133">Transmembrane helix</keyword>
<name>A0A3P5XU24_9BACL</name>
<gene>
    <name evidence="3" type="primary">ycdT</name>
    <name evidence="3" type="ORF">FILTAD_02834</name>
</gene>
<dbReference type="Gene3D" id="3.30.70.270">
    <property type="match status" value="1"/>
</dbReference>
<evidence type="ECO:0000313" key="3">
    <source>
        <dbReference type="EMBL" id="VDC32633.1"/>
    </source>
</evidence>
<dbReference type="Gene3D" id="3.30.450.40">
    <property type="match status" value="1"/>
</dbReference>
<dbReference type="InterPro" id="IPR000160">
    <property type="entry name" value="GGDEF_dom"/>
</dbReference>
<dbReference type="NCBIfam" id="TIGR00254">
    <property type="entry name" value="GGDEF"/>
    <property type="match status" value="1"/>
</dbReference>
<protein>
    <submittedName>
        <fullName evidence="3">Putative diguanylate cyclase YcdT</fullName>
        <ecNumber evidence="3">2.7.7.65</ecNumber>
    </submittedName>
</protein>
<dbReference type="SUPFAM" id="SSF55781">
    <property type="entry name" value="GAF domain-like"/>
    <property type="match status" value="1"/>
</dbReference>
<evidence type="ECO:0000256" key="1">
    <source>
        <dbReference type="SAM" id="Phobius"/>
    </source>
</evidence>
<dbReference type="Pfam" id="PF00990">
    <property type="entry name" value="GGDEF"/>
    <property type="match status" value="1"/>
</dbReference>
<dbReference type="EC" id="2.7.7.65" evidence="3"/>
<feature type="transmembrane region" description="Helical" evidence="1">
    <location>
        <begin position="106"/>
        <end position="124"/>
    </location>
</feature>
<dbReference type="GO" id="GO:0043709">
    <property type="term" value="P:cell adhesion involved in single-species biofilm formation"/>
    <property type="evidence" value="ECO:0007669"/>
    <property type="project" value="TreeGrafter"/>
</dbReference>
<dbReference type="OrthoDB" id="9759607at2"/>
<dbReference type="GO" id="GO:1902201">
    <property type="term" value="P:negative regulation of bacterial-type flagellum-dependent cell motility"/>
    <property type="evidence" value="ECO:0007669"/>
    <property type="project" value="TreeGrafter"/>
</dbReference>
<feature type="transmembrane region" description="Helical" evidence="1">
    <location>
        <begin position="67"/>
        <end position="94"/>
    </location>
</feature>
<dbReference type="SUPFAM" id="SSF55073">
    <property type="entry name" value="Nucleotide cyclase"/>
    <property type="match status" value="1"/>
</dbReference>
<dbReference type="AlphaFoldDB" id="A0A3P5XU24"/>